<dbReference type="AlphaFoldDB" id="A0A143PKM4"/>
<reference evidence="3" key="2">
    <citation type="submission" date="2016-04" db="EMBL/GenBank/DDBJ databases">
        <title>First Complete Genome Sequence of a Subdivision 6 Acidobacterium.</title>
        <authorList>
            <person name="Huang S."/>
            <person name="Vieira S."/>
            <person name="Bunk B."/>
            <person name="Riedel T."/>
            <person name="Sproeer C."/>
            <person name="Overmann J."/>
        </authorList>
    </citation>
    <scope>NUCLEOTIDE SEQUENCE [LARGE SCALE GENOMIC DNA]</scope>
    <source>
        <strain evidence="3">DSM 100886 HEG_-6_39</strain>
    </source>
</reference>
<feature type="region of interest" description="Disordered" evidence="1">
    <location>
        <begin position="1"/>
        <end position="68"/>
    </location>
</feature>
<gene>
    <name evidence="2" type="ORF">LuPra_02184</name>
</gene>
<proteinExistence type="predicted"/>
<accession>A0A143PKM4</accession>
<evidence type="ECO:0000256" key="1">
    <source>
        <dbReference type="SAM" id="MobiDB-lite"/>
    </source>
</evidence>
<dbReference type="OrthoDB" id="282393at2"/>
<dbReference type="KEGG" id="abac:LuPra_02184"/>
<name>A0A143PKM4_LUTPR</name>
<dbReference type="RefSeq" id="WP_110170755.1">
    <property type="nucleotide sequence ID" value="NZ_CP015136.1"/>
</dbReference>
<dbReference type="Proteomes" id="UP000076079">
    <property type="component" value="Chromosome"/>
</dbReference>
<dbReference type="EMBL" id="CP015136">
    <property type="protein sequence ID" value="AMY08976.1"/>
    <property type="molecule type" value="Genomic_DNA"/>
</dbReference>
<sequence>MADNTTHRDDSVGEELAATGQRVKGAVKEATGSMLGLGRMEVEGERENAEGRARQAANDALGDDRVTNRDTSGRLVTGLYESPAHAGRAYQDLTTRHGYTSEDVSVLMSDETRARHFGSATPGREFEAAAAHEAGSKATEGAGIGGATGLGVGAALGALLAAASSIAIPGLGLIVAGPIAGAIAGAGAGGAAGTLMGALIGAGIPEDRAQVYDRGIREGGIVLGTRARDDAHAAELERDLTTYGGRDILR</sequence>
<dbReference type="STRING" id="1855912.LuPra_02184"/>
<feature type="compositionally biased region" description="Basic and acidic residues" evidence="1">
    <location>
        <begin position="1"/>
        <end position="11"/>
    </location>
</feature>
<organism evidence="2 3">
    <name type="scientific">Luteitalea pratensis</name>
    <dbReference type="NCBI Taxonomy" id="1855912"/>
    <lineage>
        <taxon>Bacteria</taxon>
        <taxon>Pseudomonadati</taxon>
        <taxon>Acidobacteriota</taxon>
        <taxon>Vicinamibacteria</taxon>
        <taxon>Vicinamibacterales</taxon>
        <taxon>Vicinamibacteraceae</taxon>
        <taxon>Luteitalea</taxon>
    </lineage>
</organism>
<evidence type="ECO:0000313" key="3">
    <source>
        <dbReference type="Proteomes" id="UP000076079"/>
    </source>
</evidence>
<keyword evidence="3" id="KW-1185">Reference proteome</keyword>
<reference evidence="2 3" key="1">
    <citation type="journal article" date="2016" name="Genome Announc.">
        <title>First Complete Genome Sequence of a Subdivision 6 Acidobacterium Strain.</title>
        <authorList>
            <person name="Huang S."/>
            <person name="Vieira S."/>
            <person name="Bunk B."/>
            <person name="Riedel T."/>
            <person name="Sproer C."/>
            <person name="Overmann J."/>
        </authorList>
    </citation>
    <scope>NUCLEOTIDE SEQUENCE [LARGE SCALE GENOMIC DNA]</scope>
    <source>
        <strain evidence="3">DSM 100886 HEG_-6_39</strain>
    </source>
</reference>
<feature type="compositionally biased region" description="Basic and acidic residues" evidence="1">
    <location>
        <begin position="40"/>
        <end position="53"/>
    </location>
</feature>
<dbReference type="PANTHER" id="PTHR36109:SF2">
    <property type="entry name" value="MEMBRANE PROTEIN"/>
    <property type="match status" value="1"/>
</dbReference>
<dbReference type="PATRIC" id="fig|1813736.3.peg.2293"/>
<protein>
    <submittedName>
        <fullName evidence="2">CsbD-like protein</fullName>
    </submittedName>
</protein>
<dbReference type="InterPro" id="IPR052948">
    <property type="entry name" value="Low_temp-induced_all0457"/>
</dbReference>
<evidence type="ECO:0000313" key="2">
    <source>
        <dbReference type="EMBL" id="AMY08976.1"/>
    </source>
</evidence>
<dbReference type="PANTHER" id="PTHR36109">
    <property type="entry name" value="MEMBRANE PROTEIN-RELATED"/>
    <property type="match status" value="1"/>
</dbReference>